<comment type="caution">
    <text evidence="1">The sequence shown here is derived from an EMBL/GenBank/DDBJ whole genome shotgun (WGS) entry which is preliminary data.</text>
</comment>
<reference evidence="1" key="1">
    <citation type="submission" date="2020-05" db="EMBL/GenBank/DDBJ databases">
        <title>WGS assembly of Panicum virgatum.</title>
        <authorList>
            <person name="Lovell J.T."/>
            <person name="Jenkins J."/>
            <person name="Shu S."/>
            <person name="Juenger T.E."/>
            <person name="Schmutz J."/>
        </authorList>
    </citation>
    <scope>NUCLEOTIDE SEQUENCE</scope>
    <source>
        <strain evidence="1">AP13</strain>
    </source>
</reference>
<dbReference type="Proteomes" id="UP000823388">
    <property type="component" value="Chromosome 1N"/>
</dbReference>
<protein>
    <submittedName>
        <fullName evidence="1">Uncharacterized protein</fullName>
    </submittedName>
</protein>
<feature type="non-terminal residue" evidence="1">
    <location>
        <position position="1"/>
    </location>
</feature>
<dbReference type="EMBL" id="CM029038">
    <property type="protein sequence ID" value="KAG2653087.1"/>
    <property type="molecule type" value="Genomic_DNA"/>
</dbReference>
<feature type="non-terminal residue" evidence="1">
    <location>
        <position position="83"/>
    </location>
</feature>
<name>A0A8T0X2R0_PANVG</name>
<gene>
    <name evidence="1" type="ORF">PVAP13_1NG426757</name>
</gene>
<evidence type="ECO:0000313" key="2">
    <source>
        <dbReference type="Proteomes" id="UP000823388"/>
    </source>
</evidence>
<organism evidence="1 2">
    <name type="scientific">Panicum virgatum</name>
    <name type="common">Blackwell switchgrass</name>
    <dbReference type="NCBI Taxonomy" id="38727"/>
    <lineage>
        <taxon>Eukaryota</taxon>
        <taxon>Viridiplantae</taxon>
        <taxon>Streptophyta</taxon>
        <taxon>Embryophyta</taxon>
        <taxon>Tracheophyta</taxon>
        <taxon>Spermatophyta</taxon>
        <taxon>Magnoliopsida</taxon>
        <taxon>Liliopsida</taxon>
        <taxon>Poales</taxon>
        <taxon>Poaceae</taxon>
        <taxon>PACMAD clade</taxon>
        <taxon>Panicoideae</taxon>
        <taxon>Panicodae</taxon>
        <taxon>Paniceae</taxon>
        <taxon>Panicinae</taxon>
        <taxon>Panicum</taxon>
        <taxon>Panicum sect. Hiantes</taxon>
    </lineage>
</organism>
<evidence type="ECO:0000313" key="1">
    <source>
        <dbReference type="EMBL" id="KAG2653087.1"/>
    </source>
</evidence>
<sequence length="83" mass="9591">FRVCEGAHFFTGGDVYFSSPLAWIKLNKRIAKADRRCFDSLVVLTCWILWKERNRRTFDHHACTIADLQTLISDVVVSWCQAG</sequence>
<dbReference type="AlphaFoldDB" id="A0A8T0X2R0"/>
<keyword evidence="2" id="KW-1185">Reference proteome</keyword>
<accession>A0A8T0X2R0</accession>
<proteinExistence type="predicted"/>